<dbReference type="AlphaFoldDB" id="A0A225WYF6"/>
<evidence type="ECO:0000313" key="2">
    <source>
        <dbReference type="Proteomes" id="UP000198211"/>
    </source>
</evidence>
<name>A0A225WYF6_9STRA</name>
<dbReference type="EMBL" id="NBNE01000105">
    <property type="protein sequence ID" value="OWZ22835.1"/>
    <property type="molecule type" value="Genomic_DNA"/>
</dbReference>
<comment type="caution">
    <text evidence="1">The sequence shown here is derived from an EMBL/GenBank/DDBJ whole genome shotgun (WGS) entry which is preliminary data.</text>
</comment>
<sequence length="82" mass="9773">MGSTRRQDRDPRGWRYQIQMHYQQAREQVNQRLRYARSSRICAKARSVWLRRSGAHAVKIEFAGSVYSIFPVVYVSKFKPVR</sequence>
<dbReference type="Proteomes" id="UP000198211">
    <property type="component" value="Unassembled WGS sequence"/>
</dbReference>
<evidence type="ECO:0008006" key="3">
    <source>
        <dbReference type="Google" id="ProtNLM"/>
    </source>
</evidence>
<keyword evidence="2" id="KW-1185">Reference proteome</keyword>
<gene>
    <name evidence="1" type="ORF">PHMEG_0002389</name>
</gene>
<proteinExistence type="predicted"/>
<evidence type="ECO:0000313" key="1">
    <source>
        <dbReference type="EMBL" id="OWZ22835.1"/>
    </source>
</evidence>
<accession>A0A225WYF6</accession>
<reference evidence="2" key="1">
    <citation type="submission" date="2017-03" db="EMBL/GenBank/DDBJ databases">
        <title>Phytopthora megakarya and P. palmivora, two closely related causual agents of cacao black pod achieved similar genome size and gene model numbers by different mechanisms.</title>
        <authorList>
            <person name="Ali S."/>
            <person name="Shao J."/>
            <person name="Larry D.J."/>
            <person name="Kronmiller B."/>
            <person name="Shen D."/>
            <person name="Strem M.D."/>
            <person name="Melnick R.L."/>
            <person name="Guiltinan M.J."/>
            <person name="Tyler B.M."/>
            <person name="Meinhardt L.W."/>
            <person name="Bailey B.A."/>
        </authorList>
    </citation>
    <scope>NUCLEOTIDE SEQUENCE [LARGE SCALE GENOMIC DNA]</scope>
    <source>
        <strain evidence="2">zdho120</strain>
    </source>
</reference>
<organism evidence="1 2">
    <name type="scientific">Phytophthora megakarya</name>
    <dbReference type="NCBI Taxonomy" id="4795"/>
    <lineage>
        <taxon>Eukaryota</taxon>
        <taxon>Sar</taxon>
        <taxon>Stramenopiles</taxon>
        <taxon>Oomycota</taxon>
        <taxon>Peronosporomycetes</taxon>
        <taxon>Peronosporales</taxon>
        <taxon>Peronosporaceae</taxon>
        <taxon>Phytophthora</taxon>
    </lineage>
</organism>
<protein>
    <recommendedName>
        <fullName evidence="3">Reverse transcriptase</fullName>
    </recommendedName>
</protein>